<sequence length="134" mass="13675">MADLIVSGNVQATRSIIASQNLQAGNDAFISNNIGVTKDVNAGGSVIASKNLQAGHDLYASDDAVAGRNVTSTGQPTNLGGTVVGKLFLDPGSVAHQPGLKLRGTDGLDYVLYVAIDPATGFASLHLTTITPNK</sequence>
<keyword evidence="2" id="KW-1185">Reference proteome</keyword>
<name>A0A9X7VWH9_9BACL</name>
<protein>
    <submittedName>
        <fullName evidence="1">Uncharacterized protein</fullName>
    </submittedName>
</protein>
<dbReference type="AlphaFoldDB" id="A0A9X7VWH9"/>
<gene>
    <name evidence="1" type="ORF">JZ786_18050</name>
</gene>
<reference evidence="1 2" key="1">
    <citation type="submission" date="2021-02" db="EMBL/GenBank/DDBJ databases">
        <title>Alicyclobacillus curvatus sp. nov. and Alicyclobacillus mengziensis sp. nov., two acidophilic bacteria isolated from acid mine drainage.</title>
        <authorList>
            <person name="Huang Y."/>
        </authorList>
    </citation>
    <scope>NUCLEOTIDE SEQUENCE [LARGE SCALE GENOMIC DNA]</scope>
    <source>
        <strain evidence="1 2">S30H14</strain>
    </source>
</reference>
<dbReference type="EMBL" id="CP071182">
    <property type="protein sequence ID" value="QSO46371.1"/>
    <property type="molecule type" value="Genomic_DNA"/>
</dbReference>
<evidence type="ECO:0000313" key="2">
    <source>
        <dbReference type="Proteomes" id="UP000663505"/>
    </source>
</evidence>
<accession>A0A9X7VWH9</accession>
<dbReference type="KEGG" id="afx:JZ786_18050"/>
<dbReference type="RefSeq" id="WP_206655740.1">
    <property type="nucleotide sequence ID" value="NZ_CP071182.1"/>
</dbReference>
<evidence type="ECO:0000313" key="1">
    <source>
        <dbReference type="EMBL" id="QSO46371.1"/>
    </source>
</evidence>
<dbReference type="Proteomes" id="UP000663505">
    <property type="component" value="Chromosome"/>
</dbReference>
<organism evidence="1 2">
    <name type="scientific">Alicyclobacillus mengziensis</name>
    <dbReference type="NCBI Taxonomy" id="2931921"/>
    <lineage>
        <taxon>Bacteria</taxon>
        <taxon>Bacillati</taxon>
        <taxon>Bacillota</taxon>
        <taxon>Bacilli</taxon>
        <taxon>Bacillales</taxon>
        <taxon>Alicyclobacillaceae</taxon>
        <taxon>Alicyclobacillus</taxon>
    </lineage>
</organism>
<proteinExistence type="predicted"/>